<evidence type="ECO:0000256" key="1">
    <source>
        <dbReference type="SAM" id="Phobius"/>
    </source>
</evidence>
<evidence type="ECO:0000313" key="3">
    <source>
        <dbReference type="RefSeq" id="XP_030518318.1"/>
    </source>
</evidence>
<keyword evidence="1" id="KW-0472">Membrane</keyword>
<dbReference type="AlphaFoldDB" id="A0A8B8N7A5"/>
<keyword evidence="2" id="KW-1185">Reference proteome</keyword>
<keyword evidence="1" id="KW-1133">Transmembrane helix</keyword>
<feature type="transmembrane region" description="Helical" evidence="1">
    <location>
        <begin position="135"/>
        <end position="157"/>
    </location>
</feature>
<dbReference type="GeneID" id="115731781"/>
<dbReference type="Proteomes" id="UP000827889">
    <property type="component" value="Chromosome 3"/>
</dbReference>
<evidence type="ECO:0000313" key="2">
    <source>
        <dbReference type="Proteomes" id="UP000827889"/>
    </source>
</evidence>
<dbReference type="KEGG" id="rarg:115731781"/>
<gene>
    <name evidence="3" type="primary">LOC115731781</name>
</gene>
<sequence>MFERVALVGLGFGSYVEKLRAPYLLSLRVIGGNRAGLRLDDVSSLVEAELDFSVESWDPNSKGRDLLRHLLEKLRGVPTITTGGWCLQVLSLLEMDGVPSPLSKCQNLILHAPVNQWDLPGIAYMLRSSQCLEKLVIYLTCFPMVCSFAMVFSIRFLC</sequence>
<dbReference type="OrthoDB" id="1034868at2759"/>
<accession>A0A8B8N7A5</accession>
<dbReference type="RefSeq" id="XP_030518318.1">
    <property type="nucleotide sequence ID" value="XM_030662458.1"/>
</dbReference>
<proteinExistence type="predicted"/>
<protein>
    <submittedName>
        <fullName evidence="3">Probable F-box protein At1g60180</fullName>
    </submittedName>
</protein>
<name>A0A8B8N7A5_9MYRT</name>
<organism evidence="2 3">
    <name type="scientific">Rhodamnia argentea</name>
    <dbReference type="NCBI Taxonomy" id="178133"/>
    <lineage>
        <taxon>Eukaryota</taxon>
        <taxon>Viridiplantae</taxon>
        <taxon>Streptophyta</taxon>
        <taxon>Embryophyta</taxon>
        <taxon>Tracheophyta</taxon>
        <taxon>Spermatophyta</taxon>
        <taxon>Magnoliopsida</taxon>
        <taxon>eudicotyledons</taxon>
        <taxon>Gunneridae</taxon>
        <taxon>Pentapetalae</taxon>
        <taxon>rosids</taxon>
        <taxon>malvids</taxon>
        <taxon>Myrtales</taxon>
        <taxon>Myrtaceae</taxon>
        <taxon>Myrtoideae</taxon>
        <taxon>Myrteae</taxon>
        <taxon>Australasian group</taxon>
        <taxon>Rhodamnia</taxon>
    </lineage>
</organism>
<keyword evidence="1" id="KW-0812">Transmembrane</keyword>
<reference evidence="3" key="1">
    <citation type="submission" date="2025-08" db="UniProtKB">
        <authorList>
            <consortium name="RefSeq"/>
        </authorList>
    </citation>
    <scope>IDENTIFICATION</scope>
    <source>
        <tissue evidence="3">Leaf</tissue>
    </source>
</reference>